<gene>
    <name evidence="1" type="ORF">ProphageCTn5LIBA2945_00058</name>
</gene>
<dbReference type="AlphaFoldDB" id="A0A2R2ZJN4"/>
<accession>A0A2R2ZJN4</accession>
<proteinExistence type="predicted"/>
<dbReference type="EMBL" id="MF547665">
    <property type="protein sequence ID" value="AUV57984.1"/>
    <property type="molecule type" value="Genomic_DNA"/>
</dbReference>
<protein>
    <submittedName>
        <fullName evidence="1">Uncharacterized protein</fullName>
    </submittedName>
</protein>
<reference evidence="1" key="1">
    <citation type="journal article" date="2018" name="Genome Biol. Evol.">
        <title>Two Groups of Cocirculating, Epidemic Clostridiodes difficile Strains Microdiversify through Different Mechanisms.</title>
        <authorList>
            <person name="Murillo T."/>
            <person name="Ramirez-Vargas G."/>
            <person name="Riedel T."/>
            <person name="Overmann J."/>
            <person name="Andersen J.M."/>
            <person name="Guzman-Verri C."/>
            <person name="Chaves-Olarte E."/>
            <person name="Rodriguez C."/>
        </authorList>
    </citation>
    <scope>NUCLEOTIDE SEQUENCE</scope>
    <source>
        <strain evidence="1">LIBA-2945</strain>
    </source>
</reference>
<sequence length="72" mass="9005">MTLKLKEKKKVDLKVSIYLIKKKLKKQLNILMIRWMNMLKNFIQIKSKKTMTYHYSHCLFIATYYEKRYLYH</sequence>
<organism evidence="1">
    <name type="scientific">Clostridioides difficile</name>
    <name type="common">Peptoclostridium difficile</name>
    <dbReference type="NCBI Taxonomy" id="1496"/>
    <lineage>
        <taxon>Bacteria</taxon>
        <taxon>Bacillati</taxon>
        <taxon>Bacillota</taxon>
        <taxon>Clostridia</taxon>
        <taxon>Peptostreptococcales</taxon>
        <taxon>Peptostreptococcaceae</taxon>
        <taxon>Clostridioides</taxon>
    </lineage>
</organism>
<evidence type="ECO:0000313" key="1">
    <source>
        <dbReference type="EMBL" id="AUV57984.1"/>
    </source>
</evidence>
<name>A0A2R2ZJN4_CLODI</name>